<feature type="repeat" description="PPR" evidence="2">
    <location>
        <begin position="161"/>
        <end position="191"/>
    </location>
</feature>
<evidence type="ECO:0000256" key="2">
    <source>
        <dbReference type="PROSITE-ProRule" id="PRU00708"/>
    </source>
</evidence>
<dbReference type="Pfam" id="PF12854">
    <property type="entry name" value="PPR_1"/>
    <property type="match status" value="1"/>
</dbReference>
<keyword evidence="1" id="KW-0677">Repeat</keyword>
<dbReference type="Pfam" id="PF01535">
    <property type="entry name" value="PPR"/>
    <property type="match status" value="3"/>
</dbReference>
<protein>
    <recommendedName>
        <fullName evidence="6">Pentatricopeptide repeat-containing protein</fullName>
    </recommendedName>
</protein>
<proteinExistence type="predicted"/>
<sequence>MALSKPTFFTHLKTLTKPHHHSPPPFLSLRLLSFATPEEAAAERRRRKRRLRIEPPLNSLRHSQPQHHQRPINPNPNAPKLPDHVSVLTGNRLNLHNRINTLIRQNDLDEASLLTRHSIYSNCRPTIFTCNSVMAALLRQSRYSDLLSLHRFITQAGVVPNVVTHNLLINAYCDCRKTDTALEHYKQLINDAPFNPSPTTYRILVKGLVDNNKVDRALQLKDEMLAKGFAPDPLFYNYLMLGLVKKPDSDGVLDLYNELKEKLGFVSDGIVYGSLMMGYFLKGMEKEAMDFYTQAVGENSRVRMGAVAYNSILNALSKNGKFDEAMVLFDRMMEEHNPPRQIMVNLGSFNVMVDGFCAQGRFGDAVEIFNKMGEKKCTPDTLSFNNLIEQLCGNGMVSEAEDLYKEMGEKSVNPDEFTYVLLMDASFGENRADDAAGYFRKMVEMGLRPNLVAFNKVVSGLLQVGKIEEAKGFFDQMVEKLKMDAASYEVMLRALCDAGKLDEVLKVVDDMLKDDGVGFSSEMHDVVTDALKKDGREEDLVRLFEEKEREKAEALAKEAESAVTANAIATTAAEIQTKEVEVEAAIVNEATVESVLVNGGVQANNGENVGEAASVEAGIADVELAEEESKGGIVVISVLDSNLNLDLDDKVEEEDMGVSVARRDGMSWVLDRLWLTMDRMLEKLLLLRLVMLMRDWQKKRAKATNLLKKLRFDSVAEQVTA</sequence>
<organism evidence="4 5">
    <name type="scientific">Tetracentron sinense</name>
    <name type="common">Spur-leaf</name>
    <dbReference type="NCBI Taxonomy" id="13715"/>
    <lineage>
        <taxon>Eukaryota</taxon>
        <taxon>Viridiplantae</taxon>
        <taxon>Streptophyta</taxon>
        <taxon>Embryophyta</taxon>
        <taxon>Tracheophyta</taxon>
        <taxon>Spermatophyta</taxon>
        <taxon>Magnoliopsida</taxon>
        <taxon>Trochodendrales</taxon>
        <taxon>Trochodendraceae</taxon>
        <taxon>Tetracentron</taxon>
    </lineage>
</organism>
<feature type="repeat" description="PPR" evidence="2">
    <location>
        <begin position="305"/>
        <end position="339"/>
    </location>
</feature>
<name>A0A834YUN5_TETSI</name>
<evidence type="ECO:0000256" key="3">
    <source>
        <dbReference type="SAM" id="MobiDB-lite"/>
    </source>
</evidence>
<dbReference type="OrthoDB" id="185373at2759"/>
<dbReference type="InterPro" id="IPR002885">
    <property type="entry name" value="PPR_rpt"/>
</dbReference>
<feature type="repeat" description="PPR" evidence="2">
    <location>
        <begin position="450"/>
        <end position="480"/>
    </location>
</feature>
<dbReference type="EMBL" id="JABCRI010000014">
    <property type="protein sequence ID" value="KAF8393765.1"/>
    <property type="molecule type" value="Genomic_DNA"/>
</dbReference>
<dbReference type="Proteomes" id="UP000655225">
    <property type="component" value="Unassembled WGS sequence"/>
</dbReference>
<dbReference type="NCBIfam" id="TIGR00756">
    <property type="entry name" value="PPR"/>
    <property type="match status" value="6"/>
</dbReference>
<dbReference type="SUPFAM" id="SSF48452">
    <property type="entry name" value="TPR-like"/>
    <property type="match status" value="2"/>
</dbReference>
<dbReference type="AlphaFoldDB" id="A0A834YUN5"/>
<keyword evidence="5" id="KW-1185">Reference proteome</keyword>
<accession>A0A834YUN5</accession>
<feature type="region of interest" description="Disordered" evidence="3">
    <location>
        <begin position="40"/>
        <end position="81"/>
    </location>
</feature>
<dbReference type="PROSITE" id="PS51375">
    <property type="entry name" value="PPR"/>
    <property type="match status" value="9"/>
</dbReference>
<evidence type="ECO:0000313" key="4">
    <source>
        <dbReference type="EMBL" id="KAF8393765.1"/>
    </source>
</evidence>
<evidence type="ECO:0008006" key="6">
    <source>
        <dbReference type="Google" id="ProtNLM"/>
    </source>
</evidence>
<dbReference type="PANTHER" id="PTHR47937">
    <property type="entry name" value="PLASTID TRANSCRIPTIONALLY ACTIVE CHROMOSOME 2-LIKE PROTEIN"/>
    <property type="match status" value="1"/>
</dbReference>
<dbReference type="InterPro" id="IPR011990">
    <property type="entry name" value="TPR-like_helical_dom_sf"/>
</dbReference>
<feature type="repeat" description="PPR" evidence="2">
    <location>
        <begin position="197"/>
        <end position="231"/>
    </location>
</feature>
<dbReference type="Pfam" id="PF13041">
    <property type="entry name" value="PPR_2"/>
    <property type="match status" value="3"/>
</dbReference>
<feature type="repeat" description="PPR" evidence="2">
    <location>
        <begin position="484"/>
        <end position="514"/>
    </location>
</feature>
<dbReference type="Gene3D" id="1.25.40.10">
    <property type="entry name" value="Tetratricopeptide repeat domain"/>
    <property type="match status" value="4"/>
</dbReference>
<evidence type="ECO:0000256" key="1">
    <source>
        <dbReference type="ARBA" id="ARBA00022737"/>
    </source>
</evidence>
<feature type="repeat" description="PPR" evidence="2">
    <location>
        <begin position="415"/>
        <end position="449"/>
    </location>
</feature>
<feature type="repeat" description="PPR" evidence="2">
    <location>
        <begin position="380"/>
        <end position="414"/>
    </location>
</feature>
<gene>
    <name evidence="4" type="ORF">HHK36_019963</name>
</gene>
<reference evidence="4 5" key="1">
    <citation type="submission" date="2020-04" db="EMBL/GenBank/DDBJ databases">
        <title>Plant Genome Project.</title>
        <authorList>
            <person name="Zhang R.-G."/>
        </authorList>
    </citation>
    <scope>NUCLEOTIDE SEQUENCE [LARGE SCALE GENOMIC DNA]</scope>
    <source>
        <strain evidence="4">YNK0</strain>
        <tissue evidence="4">Leaf</tissue>
    </source>
</reference>
<dbReference type="InterPro" id="IPR052308">
    <property type="entry name" value="PPR_domain-containing"/>
</dbReference>
<dbReference type="PANTHER" id="PTHR47937:SF5">
    <property type="entry name" value="PENTATRICOPEPTIDE REPEAT-CONTAINING PROTEIN"/>
    <property type="match status" value="1"/>
</dbReference>
<feature type="repeat" description="PPR" evidence="2">
    <location>
        <begin position="345"/>
        <end position="379"/>
    </location>
</feature>
<evidence type="ECO:0000313" key="5">
    <source>
        <dbReference type="Proteomes" id="UP000655225"/>
    </source>
</evidence>
<comment type="caution">
    <text evidence="4">The sequence shown here is derived from an EMBL/GenBank/DDBJ whole genome shotgun (WGS) entry which is preliminary data.</text>
</comment>
<dbReference type="GO" id="GO:0048316">
    <property type="term" value="P:seed development"/>
    <property type="evidence" value="ECO:0007669"/>
    <property type="project" value="UniProtKB-ARBA"/>
</dbReference>
<feature type="repeat" description="PPR" evidence="2">
    <location>
        <begin position="126"/>
        <end position="160"/>
    </location>
</feature>
<dbReference type="OMA" id="RQSKYSD"/>
<dbReference type="FunFam" id="1.25.40.10:FF:000922">
    <property type="entry name" value="Pentatricopeptide repeat-containing protein"/>
    <property type="match status" value="1"/>
</dbReference>